<dbReference type="SUPFAM" id="SSF161098">
    <property type="entry name" value="MetI-like"/>
    <property type="match status" value="1"/>
</dbReference>
<evidence type="ECO:0000256" key="5">
    <source>
        <dbReference type="ARBA" id="ARBA00022989"/>
    </source>
</evidence>
<dbReference type="Pfam" id="PF00528">
    <property type="entry name" value="BPD_transp_1"/>
    <property type="match status" value="1"/>
</dbReference>
<feature type="transmembrane region" description="Helical" evidence="7">
    <location>
        <begin position="167"/>
        <end position="195"/>
    </location>
</feature>
<reference evidence="9" key="2">
    <citation type="submission" date="2020-09" db="EMBL/GenBank/DDBJ databases">
        <authorList>
            <person name="Sun Q."/>
            <person name="Kim S."/>
        </authorList>
    </citation>
    <scope>NUCLEOTIDE SEQUENCE</scope>
    <source>
        <strain evidence="9">KCTC 32437</strain>
    </source>
</reference>
<feature type="domain" description="ABC transmembrane type-1" evidence="8">
    <location>
        <begin position="83"/>
        <end position="294"/>
    </location>
</feature>
<evidence type="ECO:0000256" key="3">
    <source>
        <dbReference type="ARBA" id="ARBA00022475"/>
    </source>
</evidence>
<dbReference type="InterPro" id="IPR051393">
    <property type="entry name" value="ABC_transporter_permease"/>
</dbReference>
<feature type="transmembrane region" description="Helical" evidence="7">
    <location>
        <begin position="120"/>
        <end position="147"/>
    </location>
</feature>
<dbReference type="InterPro" id="IPR000515">
    <property type="entry name" value="MetI-like"/>
</dbReference>
<dbReference type="InterPro" id="IPR035906">
    <property type="entry name" value="MetI-like_sf"/>
</dbReference>
<evidence type="ECO:0000256" key="2">
    <source>
        <dbReference type="ARBA" id="ARBA00022448"/>
    </source>
</evidence>
<keyword evidence="10" id="KW-1185">Reference proteome</keyword>
<dbReference type="SUPFAM" id="SSF160964">
    <property type="entry name" value="MalF N-terminal region-like"/>
    <property type="match status" value="1"/>
</dbReference>
<feature type="transmembrane region" description="Helical" evidence="7">
    <location>
        <begin position="215"/>
        <end position="238"/>
    </location>
</feature>
<comment type="caution">
    <text evidence="9">The sequence shown here is derived from an EMBL/GenBank/DDBJ whole genome shotgun (WGS) entry which is preliminary data.</text>
</comment>
<accession>A0A918SA91</accession>
<gene>
    <name evidence="9" type="ORF">GCM10007989_30740</name>
</gene>
<dbReference type="PANTHER" id="PTHR30193:SF37">
    <property type="entry name" value="INNER MEMBRANE ABC TRANSPORTER PERMEASE PROTEIN YCJO"/>
    <property type="match status" value="1"/>
</dbReference>
<evidence type="ECO:0000256" key="4">
    <source>
        <dbReference type="ARBA" id="ARBA00022692"/>
    </source>
</evidence>
<name>A0A918SA91_9HYPH</name>
<dbReference type="CDD" id="cd06261">
    <property type="entry name" value="TM_PBP2"/>
    <property type="match status" value="1"/>
</dbReference>
<comment type="similarity">
    <text evidence="7">Belongs to the binding-protein-dependent transport system permease family.</text>
</comment>
<dbReference type="Proteomes" id="UP000646579">
    <property type="component" value="Unassembled WGS sequence"/>
</dbReference>
<feature type="transmembrane region" description="Helical" evidence="7">
    <location>
        <begin position="276"/>
        <end position="297"/>
    </location>
</feature>
<feature type="transmembrane region" description="Helical" evidence="7">
    <location>
        <begin position="244"/>
        <end position="264"/>
    </location>
</feature>
<dbReference type="Gene3D" id="1.10.3720.10">
    <property type="entry name" value="MetI-like"/>
    <property type="match status" value="1"/>
</dbReference>
<keyword evidence="3" id="KW-1003">Cell membrane</keyword>
<comment type="subcellular location">
    <subcellularLocation>
        <location evidence="1 7">Cell membrane</location>
        <topology evidence="1 7">Multi-pass membrane protein</topology>
    </subcellularLocation>
</comment>
<proteinExistence type="inferred from homology"/>
<dbReference type="Gene3D" id="1.20.58.370">
    <property type="entry name" value="MalF N-terminal region-like"/>
    <property type="match status" value="1"/>
</dbReference>
<evidence type="ECO:0000256" key="7">
    <source>
        <dbReference type="RuleBase" id="RU363032"/>
    </source>
</evidence>
<dbReference type="EMBL" id="BMZE01000003">
    <property type="protein sequence ID" value="GHA32509.1"/>
    <property type="molecule type" value="Genomic_DNA"/>
</dbReference>
<dbReference type="PROSITE" id="PS50928">
    <property type="entry name" value="ABC_TM1"/>
    <property type="match status" value="1"/>
</dbReference>
<evidence type="ECO:0000313" key="9">
    <source>
        <dbReference type="EMBL" id="GHA32509.1"/>
    </source>
</evidence>
<evidence type="ECO:0000256" key="1">
    <source>
        <dbReference type="ARBA" id="ARBA00004651"/>
    </source>
</evidence>
<dbReference type="GO" id="GO:0005886">
    <property type="term" value="C:plasma membrane"/>
    <property type="evidence" value="ECO:0007669"/>
    <property type="project" value="UniProtKB-SubCell"/>
</dbReference>
<keyword evidence="4 7" id="KW-0812">Transmembrane</keyword>
<keyword evidence="2 7" id="KW-0813">Transport</keyword>
<organism evidence="9 10">
    <name type="scientific">Devosia pacifica</name>
    <dbReference type="NCBI Taxonomy" id="1335967"/>
    <lineage>
        <taxon>Bacteria</taxon>
        <taxon>Pseudomonadati</taxon>
        <taxon>Pseudomonadota</taxon>
        <taxon>Alphaproteobacteria</taxon>
        <taxon>Hyphomicrobiales</taxon>
        <taxon>Devosiaceae</taxon>
        <taxon>Devosia</taxon>
    </lineage>
</organism>
<evidence type="ECO:0000313" key="10">
    <source>
        <dbReference type="Proteomes" id="UP000646579"/>
    </source>
</evidence>
<dbReference type="GO" id="GO:0055085">
    <property type="term" value="P:transmembrane transport"/>
    <property type="evidence" value="ECO:0007669"/>
    <property type="project" value="InterPro"/>
</dbReference>
<reference evidence="9" key="1">
    <citation type="journal article" date="2014" name="Int. J. Syst. Evol. Microbiol.">
        <title>Complete genome sequence of Corynebacterium casei LMG S-19264T (=DSM 44701T), isolated from a smear-ripened cheese.</title>
        <authorList>
            <consortium name="US DOE Joint Genome Institute (JGI-PGF)"/>
            <person name="Walter F."/>
            <person name="Albersmeier A."/>
            <person name="Kalinowski J."/>
            <person name="Ruckert C."/>
        </authorList>
    </citation>
    <scope>NUCLEOTIDE SEQUENCE</scope>
    <source>
        <strain evidence="9">KCTC 32437</strain>
    </source>
</reference>
<evidence type="ECO:0000256" key="6">
    <source>
        <dbReference type="ARBA" id="ARBA00023136"/>
    </source>
</evidence>
<keyword evidence="5 7" id="KW-1133">Transmembrane helix</keyword>
<sequence length="306" mass="34318">MSQTSEPLATSRRPTSMARREAGTAILFLLPSLIGFLAFMLFPIVASLGLSFTNWSLLAPPSFVGLANFQRLFTTDPIFFTILGNTLFFTAEYLVLNIVISIGLAVWISSLKIGQRWFRVIFFMPTFTPTIAVSIVWLLIFTPGGLMDYVLDLLQVNFPNLLLDPNLAMQAVIVVTLWASVGYNMILFNAALDLVPQSYLEAAKIDGANAWQRFWYIRLPMISPTIFFGTVMTAITALQVFDQIFVLTSGGPGSSTATLGYAIYQNGFQNYQMGYASSMAWVMFVLIMMLTGFQFWLQRKWVHYDS</sequence>
<feature type="transmembrane region" description="Helical" evidence="7">
    <location>
        <begin position="78"/>
        <end position="108"/>
    </location>
</feature>
<dbReference type="AlphaFoldDB" id="A0A918SA91"/>
<dbReference type="PANTHER" id="PTHR30193">
    <property type="entry name" value="ABC TRANSPORTER PERMEASE PROTEIN"/>
    <property type="match status" value="1"/>
</dbReference>
<protein>
    <submittedName>
        <fullName evidence="9">Sugar ABC transporter permease</fullName>
    </submittedName>
</protein>
<dbReference type="InterPro" id="IPR035277">
    <property type="entry name" value="MalF_N"/>
</dbReference>
<feature type="transmembrane region" description="Helical" evidence="7">
    <location>
        <begin position="25"/>
        <end position="58"/>
    </location>
</feature>
<evidence type="ECO:0000259" key="8">
    <source>
        <dbReference type="PROSITE" id="PS50928"/>
    </source>
</evidence>
<keyword evidence="6 7" id="KW-0472">Membrane</keyword>
<dbReference type="RefSeq" id="WP_189426596.1">
    <property type="nucleotide sequence ID" value="NZ_BMZE01000003.1"/>
</dbReference>